<dbReference type="Proteomes" id="UP001597308">
    <property type="component" value="Unassembled WGS sequence"/>
</dbReference>
<gene>
    <name evidence="8" type="ORF">ACFSCV_14865</name>
</gene>
<dbReference type="Pfam" id="PF07681">
    <property type="entry name" value="DoxX"/>
    <property type="match status" value="1"/>
</dbReference>
<dbReference type="InterPro" id="IPR032808">
    <property type="entry name" value="DoxX"/>
</dbReference>
<evidence type="ECO:0000256" key="4">
    <source>
        <dbReference type="ARBA" id="ARBA00022692"/>
    </source>
</evidence>
<comment type="subcellular location">
    <subcellularLocation>
        <location evidence="1">Cell membrane</location>
        <topology evidence="1">Multi-pass membrane protein</topology>
    </subcellularLocation>
</comment>
<keyword evidence="9" id="KW-1185">Reference proteome</keyword>
<dbReference type="PANTHER" id="PTHR33452">
    <property type="entry name" value="OXIDOREDUCTASE CATD-RELATED"/>
    <property type="match status" value="1"/>
</dbReference>
<dbReference type="InterPro" id="IPR051907">
    <property type="entry name" value="DoxX-like_oxidoreductase"/>
</dbReference>
<evidence type="ECO:0000256" key="6">
    <source>
        <dbReference type="ARBA" id="ARBA00023136"/>
    </source>
</evidence>
<evidence type="ECO:0000256" key="1">
    <source>
        <dbReference type="ARBA" id="ARBA00004651"/>
    </source>
</evidence>
<keyword evidence="5 7" id="KW-1133">Transmembrane helix</keyword>
<keyword evidence="4 7" id="KW-0812">Transmembrane</keyword>
<reference evidence="9" key="1">
    <citation type="journal article" date="2019" name="Int. J. Syst. Evol. Microbiol.">
        <title>The Global Catalogue of Microorganisms (GCM) 10K type strain sequencing project: providing services to taxonomists for standard genome sequencing and annotation.</title>
        <authorList>
            <consortium name="The Broad Institute Genomics Platform"/>
            <consortium name="The Broad Institute Genome Sequencing Center for Infectious Disease"/>
            <person name="Wu L."/>
            <person name="Ma J."/>
        </authorList>
    </citation>
    <scope>NUCLEOTIDE SEQUENCE [LARGE SCALE GENOMIC DNA]</scope>
    <source>
        <strain evidence="9">KCTC 23707</strain>
    </source>
</reference>
<accession>A0ABW4KB19</accession>
<feature type="transmembrane region" description="Helical" evidence="7">
    <location>
        <begin position="114"/>
        <end position="132"/>
    </location>
</feature>
<evidence type="ECO:0000313" key="9">
    <source>
        <dbReference type="Proteomes" id="UP001597308"/>
    </source>
</evidence>
<dbReference type="EMBL" id="JBHUER010000010">
    <property type="protein sequence ID" value="MFD1704286.1"/>
    <property type="molecule type" value="Genomic_DNA"/>
</dbReference>
<evidence type="ECO:0000256" key="2">
    <source>
        <dbReference type="ARBA" id="ARBA00006679"/>
    </source>
</evidence>
<protein>
    <submittedName>
        <fullName evidence="8">DoxX family protein</fullName>
    </submittedName>
</protein>
<proteinExistence type="inferred from homology"/>
<evidence type="ECO:0000256" key="3">
    <source>
        <dbReference type="ARBA" id="ARBA00022475"/>
    </source>
</evidence>
<evidence type="ECO:0000313" key="8">
    <source>
        <dbReference type="EMBL" id="MFD1704286.1"/>
    </source>
</evidence>
<feature type="transmembrane region" description="Helical" evidence="7">
    <location>
        <begin position="138"/>
        <end position="158"/>
    </location>
</feature>
<keyword evidence="3" id="KW-1003">Cell membrane</keyword>
<evidence type="ECO:0000256" key="7">
    <source>
        <dbReference type="SAM" id="Phobius"/>
    </source>
</evidence>
<dbReference type="PANTHER" id="PTHR33452:SF1">
    <property type="entry name" value="INNER MEMBRANE PROTEIN YPHA-RELATED"/>
    <property type="match status" value="1"/>
</dbReference>
<comment type="similarity">
    <text evidence="2">Belongs to the DoxX family.</text>
</comment>
<comment type="caution">
    <text evidence="8">The sequence shown here is derived from an EMBL/GenBank/DDBJ whole genome shotgun (WGS) entry which is preliminary data.</text>
</comment>
<name>A0ABW4KB19_9HYPH</name>
<organism evidence="8 9">
    <name type="scientific">Methylopila henanensis</name>
    <dbReference type="NCBI Taxonomy" id="873516"/>
    <lineage>
        <taxon>Bacteria</taxon>
        <taxon>Pseudomonadati</taxon>
        <taxon>Pseudomonadota</taxon>
        <taxon>Alphaproteobacteria</taxon>
        <taxon>Hyphomicrobiales</taxon>
        <taxon>Methylopilaceae</taxon>
        <taxon>Methylopila</taxon>
    </lineage>
</organism>
<dbReference type="RefSeq" id="WP_378800352.1">
    <property type="nucleotide sequence ID" value="NZ_JBHUER010000010.1"/>
</dbReference>
<evidence type="ECO:0000256" key="5">
    <source>
        <dbReference type="ARBA" id="ARBA00022989"/>
    </source>
</evidence>
<sequence>MTNAPTAAPRAVSPEVVGPAPASGIARAVEAAIALFERIPYSALALAARVFPAAVFWRSGQTKVSGFGLSDSAVFLFQEEYRLPLVDPTIAAYAAAVAEHLFPLLLVIGFASRFAALALLGMTLVIEIFVYPDAWPTHGVWAACFLLVIARGPGALSLDHLIARAWRR</sequence>
<keyword evidence="6 7" id="KW-0472">Membrane</keyword>